<evidence type="ECO:0000256" key="4">
    <source>
        <dbReference type="ARBA" id="ARBA00023136"/>
    </source>
</evidence>
<evidence type="ECO:0000313" key="7">
    <source>
        <dbReference type="EMBL" id="TQN46031.1"/>
    </source>
</evidence>
<dbReference type="Pfam" id="PF01988">
    <property type="entry name" value="VIT1"/>
    <property type="match status" value="1"/>
</dbReference>
<dbReference type="InterPro" id="IPR008217">
    <property type="entry name" value="Ccc1_fam"/>
</dbReference>
<dbReference type="GO" id="GO:0030026">
    <property type="term" value="P:intracellular manganese ion homeostasis"/>
    <property type="evidence" value="ECO:0007669"/>
    <property type="project" value="InterPro"/>
</dbReference>
<protein>
    <submittedName>
        <fullName evidence="7">VIT1/CCC1 family predicted Fe2+/Mn2+ transporter</fullName>
    </submittedName>
</protein>
<comment type="caution">
    <text evidence="7">The sequence shown here is derived from an EMBL/GenBank/DDBJ whole genome shotgun (WGS) entry which is preliminary data.</text>
</comment>
<feature type="region of interest" description="Disordered" evidence="5">
    <location>
        <begin position="1"/>
        <end position="38"/>
    </location>
</feature>
<dbReference type="Proteomes" id="UP000320085">
    <property type="component" value="Unassembled WGS sequence"/>
</dbReference>
<keyword evidence="4 6" id="KW-0472">Membrane</keyword>
<comment type="subcellular location">
    <subcellularLocation>
        <location evidence="1">Endomembrane system</location>
        <topology evidence="1">Multi-pass membrane protein</topology>
    </subcellularLocation>
</comment>
<dbReference type="AlphaFoldDB" id="A0A543PPM9"/>
<evidence type="ECO:0000256" key="2">
    <source>
        <dbReference type="ARBA" id="ARBA00022692"/>
    </source>
</evidence>
<dbReference type="EMBL" id="VFQF01000002">
    <property type="protein sequence ID" value="TQN46031.1"/>
    <property type="molecule type" value="Genomic_DNA"/>
</dbReference>
<feature type="compositionally biased region" description="Basic and acidic residues" evidence="5">
    <location>
        <begin position="1"/>
        <end position="11"/>
    </location>
</feature>
<feature type="transmembrane region" description="Helical" evidence="6">
    <location>
        <begin position="176"/>
        <end position="198"/>
    </location>
</feature>
<evidence type="ECO:0000256" key="5">
    <source>
        <dbReference type="SAM" id="MobiDB-lite"/>
    </source>
</evidence>
<keyword evidence="3 6" id="KW-1133">Transmembrane helix</keyword>
<evidence type="ECO:0000256" key="3">
    <source>
        <dbReference type="ARBA" id="ARBA00022989"/>
    </source>
</evidence>
<keyword evidence="2 6" id="KW-0812">Transmembrane</keyword>
<reference evidence="7 8" key="1">
    <citation type="submission" date="2019-06" db="EMBL/GenBank/DDBJ databases">
        <title>Sequencing the genomes of 1000 actinobacteria strains.</title>
        <authorList>
            <person name="Klenk H.-P."/>
        </authorList>
    </citation>
    <scope>NUCLEOTIDE SEQUENCE [LARGE SCALE GENOMIC DNA]</scope>
    <source>
        <strain evidence="7 8">DSM 21776</strain>
    </source>
</reference>
<accession>A0A543PPM9</accession>
<dbReference type="GO" id="GO:0012505">
    <property type="term" value="C:endomembrane system"/>
    <property type="evidence" value="ECO:0007669"/>
    <property type="project" value="UniProtKB-SubCell"/>
</dbReference>
<dbReference type="RefSeq" id="WP_141822854.1">
    <property type="nucleotide sequence ID" value="NZ_BAAAQC010000004.1"/>
</dbReference>
<evidence type="ECO:0000313" key="8">
    <source>
        <dbReference type="Proteomes" id="UP000320085"/>
    </source>
</evidence>
<evidence type="ECO:0000256" key="1">
    <source>
        <dbReference type="ARBA" id="ARBA00004127"/>
    </source>
</evidence>
<feature type="transmembrane region" description="Helical" evidence="6">
    <location>
        <begin position="235"/>
        <end position="259"/>
    </location>
</feature>
<evidence type="ECO:0000256" key="6">
    <source>
        <dbReference type="SAM" id="Phobius"/>
    </source>
</evidence>
<feature type="transmembrane region" description="Helical" evidence="6">
    <location>
        <begin position="204"/>
        <end position="223"/>
    </location>
</feature>
<gene>
    <name evidence="7" type="ORF">FHX52_2736</name>
</gene>
<organism evidence="7 8">
    <name type="scientific">Humibacillus xanthopallidus</name>
    <dbReference type="NCBI Taxonomy" id="412689"/>
    <lineage>
        <taxon>Bacteria</taxon>
        <taxon>Bacillati</taxon>
        <taxon>Actinomycetota</taxon>
        <taxon>Actinomycetes</taxon>
        <taxon>Micrococcales</taxon>
        <taxon>Intrasporangiaceae</taxon>
        <taxon>Humibacillus</taxon>
    </lineage>
</organism>
<sequence length="260" mass="26600">MTADDSTRADELVATDHAGDGPGTGPGTGPEEPHDANVGSRLNWLRAGVLGANDGIVSTAGVVVGFAGATNDRTAIILSGIAALSAGAMSMAAGEYVSVSTQRDSEKALITLETRELHEDPEGELEELTQLYEAKGMSRAVAEQVATELTAHDALKAHAEAELGIDPSDLTNPWHAAGASMLAFIVGALLPLLTITFSPESMRVWVTVGSVAAALVLTGYVSARMGRSPVQRAIVRNVAGGLLAMGVTYLIGVVAGVSLG</sequence>
<dbReference type="OrthoDB" id="188924at2"/>
<proteinExistence type="predicted"/>
<name>A0A543PPM9_9MICO</name>
<dbReference type="GO" id="GO:0005384">
    <property type="term" value="F:manganese ion transmembrane transporter activity"/>
    <property type="evidence" value="ECO:0007669"/>
    <property type="project" value="InterPro"/>
</dbReference>
<dbReference type="PANTHER" id="PTHR31851">
    <property type="entry name" value="FE(2+)/MN(2+) TRANSPORTER PCL1"/>
    <property type="match status" value="1"/>
</dbReference>
<dbReference type="CDD" id="cd02432">
    <property type="entry name" value="Nodulin-21_like_1"/>
    <property type="match status" value="1"/>
</dbReference>